<dbReference type="STRING" id="1195763.ABT56_08660"/>
<dbReference type="EMBL" id="LDOT01000010">
    <property type="protein sequence ID" value="KLV06445.1"/>
    <property type="molecule type" value="Genomic_DNA"/>
</dbReference>
<dbReference type="RefSeq" id="WP_047878486.1">
    <property type="nucleotide sequence ID" value="NZ_LDOT01000010.1"/>
</dbReference>
<evidence type="ECO:0000313" key="2">
    <source>
        <dbReference type="EMBL" id="KLV06445.1"/>
    </source>
</evidence>
<gene>
    <name evidence="2" type="ORF">ABT56_08660</name>
</gene>
<reference evidence="2 3" key="1">
    <citation type="submission" date="2015-05" db="EMBL/GenBank/DDBJ databases">
        <title>Photobacterium galathea sp. nov.</title>
        <authorList>
            <person name="Machado H."/>
            <person name="Gram L."/>
        </authorList>
    </citation>
    <scope>NUCLEOTIDE SEQUENCE [LARGE SCALE GENOMIC DNA]</scope>
    <source>
        <strain evidence="2 3">CGMCC 1.12159</strain>
    </source>
</reference>
<keyword evidence="1" id="KW-0732">Signal</keyword>
<accession>A0A0J1H3W6</accession>
<protein>
    <recommendedName>
        <fullName evidence="4">DUF2066 domain-containing protein</fullName>
    </recommendedName>
</protein>
<dbReference type="AlphaFoldDB" id="A0A0J1H3W6"/>
<feature type="signal peptide" evidence="1">
    <location>
        <begin position="1"/>
        <end position="18"/>
    </location>
</feature>
<sequence length="403" mass="44044">MLRVSLLLMALLALPLKAATVTNLYQAQVVLPDTDRQSEQAARQQALEQVLVKVSGQSSVVGNDVIRKALGSSNQYVSQMGYGRLNGQQTLELAFEPARIRSLLSQAKASYWNAQRPSILVWLVQEQNRSRDIIWDQSDNPLLVQLEDNADRRGLPVMMPIGDFEDVTAISIPDLWGGFVQPVAKASLRYQPGAVLIVRARQQGQDQYDLSWQLFTEPADQMDSAQSAPVEGRLSGTAAGAIQQMTDQIADQLGARYAIPLGGDTNDQLSVVVGNIHSAEDFFTLERMITHLSSVAAVNAYRIQGEQVEFSVQLLSTEDVFQRELSQDSRLSAVTAPLDEQERMDTDNVVEGGVIQPSQFSAPVDSSSDESAAPQQVAPAAVKPAKQVMQFEWHVPAATTVAI</sequence>
<dbReference type="OrthoDB" id="6195299at2"/>
<proteinExistence type="predicted"/>
<evidence type="ECO:0000313" key="3">
    <source>
        <dbReference type="Proteomes" id="UP000036097"/>
    </source>
</evidence>
<dbReference type="Pfam" id="PF09839">
    <property type="entry name" value="DUF2066"/>
    <property type="match status" value="1"/>
</dbReference>
<dbReference type="InterPro" id="IPR018642">
    <property type="entry name" value="DUF2066"/>
</dbReference>
<name>A0A0J1H3W6_9GAMM</name>
<organism evidence="2 3">
    <name type="scientific">Photobacterium aquae</name>
    <dbReference type="NCBI Taxonomy" id="1195763"/>
    <lineage>
        <taxon>Bacteria</taxon>
        <taxon>Pseudomonadati</taxon>
        <taxon>Pseudomonadota</taxon>
        <taxon>Gammaproteobacteria</taxon>
        <taxon>Vibrionales</taxon>
        <taxon>Vibrionaceae</taxon>
        <taxon>Photobacterium</taxon>
    </lineage>
</organism>
<evidence type="ECO:0000256" key="1">
    <source>
        <dbReference type="SAM" id="SignalP"/>
    </source>
</evidence>
<evidence type="ECO:0008006" key="4">
    <source>
        <dbReference type="Google" id="ProtNLM"/>
    </source>
</evidence>
<dbReference type="Proteomes" id="UP000036097">
    <property type="component" value="Unassembled WGS sequence"/>
</dbReference>
<keyword evidence="3" id="KW-1185">Reference proteome</keyword>
<feature type="chain" id="PRO_5005252300" description="DUF2066 domain-containing protein" evidence="1">
    <location>
        <begin position="19"/>
        <end position="403"/>
    </location>
</feature>
<comment type="caution">
    <text evidence="2">The sequence shown here is derived from an EMBL/GenBank/DDBJ whole genome shotgun (WGS) entry which is preliminary data.</text>
</comment>
<dbReference type="PATRIC" id="fig|1195763.3.peg.1842"/>